<feature type="region of interest" description="Disordered" evidence="1">
    <location>
        <begin position="1"/>
        <end position="59"/>
    </location>
</feature>
<proteinExistence type="predicted"/>
<evidence type="ECO:0000256" key="1">
    <source>
        <dbReference type="SAM" id="MobiDB-lite"/>
    </source>
</evidence>
<feature type="compositionally biased region" description="Polar residues" evidence="1">
    <location>
        <begin position="1"/>
        <end position="11"/>
    </location>
</feature>
<evidence type="ECO:0000313" key="2">
    <source>
        <dbReference type="EMBL" id="MCI30709.1"/>
    </source>
</evidence>
<comment type="caution">
    <text evidence="2">The sequence shown here is derived from an EMBL/GenBank/DDBJ whole genome shotgun (WGS) entry which is preliminary data.</text>
</comment>
<sequence>MASSSQTQNDGNNRDDFIPAVENNNTILSPVAHNDMQIPENDPRDGQEGSPFTEDEDDVPVLTERRSGKQPQFTQEILVDKTQLVAQLSK</sequence>
<keyword evidence="3" id="KW-1185">Reference proteome</keyword>
<dbReference type="AlphaFoldDB" id="A0A392R3A2"/>
<evidence type="ECO:0000313" key="3">
    <source>
        <dbReference type="Proteomes" id="UP000265520"/>
    </source>
</evidence>
<dbReference type="EMBL" id="LXQA010181587">
    <property type="protein sequence ID" value="MCI30709.1"/>
    <property type="molecule type" value="Genomic_DNA"/>
</dbReference>
<feature type="non-terminal residue" evidence="2">
    <location>
        <position position="90"/>
    </location>
</feature>
<protein>
    <submittedName>
        <fullName evidence="2">Uncharacterized protein</fullName>
    </submittedName>
</protein>
<accession>A0A392R3A2</accession>
<organism evidence="2 3">
    <name type="scientific">Trifolium medium</name>
    <dbReference type="NCBI Taxonomy" id="97028"/>
    <lineage>
        <taxon>Eukaryota</taxon>
        <taxon>Viridiplantae</taxon>
        <taxon>Streptophyta</taxon>
        <taxon>Embryophyta</taxon>
        <taxon>Tracheophyta</taxon>
        <taxon>Spermatophyta</taxon>
        <taxon>Magnoliopsida</taxon>
        <taxon>eudicotyledons</taxon>
        <taxon>Gunneridae</taxon>
        <taxon>Pentapetalae</taxon>
        <taxon>rosids</taxon>
        <taxon>fabids</taxon>
        <taxon>Fabales</taxon>
        <taxon>Fabaceae</taxon>
        <taxon>Papilionoideae</taxon>
        <taxon>50 kb inversion clade</taxon>
        <taxon>NPAAA clade</taxon>
        <taxon>Hologalegina</taxon>
        <taxon>IRL clade</taxon>
        <taxon>Trifolieae</taxon>
        <taxon>Trifolium</taxon>
    </lineage>
</organism>
<name>A0A392R3A2_9FABA</name>
<reference evidence="2 3" key="1">
    <citation type="journal article" date="2018" name="Front. Plant Sci.">
        <title>Red Clover (Trifolium pratense) and Zigzag Clover (T. medium) - A Picture of Genomic Similarities and Differences.</title>
        <authorList>
            <person name="Dluhosova J."/>
            <person name="Istvanek J."/>
            <person name="Nedelnik J."/>
            <person name="Repkova J."/>
        </authorList>
    </citation>
    <scope>NUCLEOTIDE SEQUENCE [LARGE SCALE GENOMIC DNA]</scope>
    <source>
        <strain evidence="3">cv. 10/8</strain>
        <tissue evidence="2">Leaf</tissue>
    </source>
</reference>
<dbReference type="Proteomes" id="UP000265520">
    <property type="component" value="Unassembled WGS sequence"/>
</dbReference>